<keyword evidence="2" id="KW-0946">Virion</keyword>
<dbReference type="EMBL" id="CP001110">
    <property type="protein sequence ID" value="ACF44004.1"/>
    <property type="molecule type" value="Genomic_DNA"/>
</dbReference>
<dbReference type="NCBIfam" id="TIGR03058">
    <property type="entry name" value="rpt_csmH"/>
    <property type="match status" value="3"/>
</dbReference>
<feature type="region of interest" description="Disordered" evidence="1">
    <location>
        <begin position="1"/>
        <end position="24"/>
    </location>
</feature>
<keyword evidence="3" id="KW-1185">Reference proteome</keyword>
<reference evidence="2 3" key="1">
    <citation type="submission" date="2008-06" db="EMBL/GenBank/DDBJ databases">
        <title>Complete sequence of Pelodictyon phaeoclathratiforme BU-1.</title>
        <authorList>
            <consortium name="US DOE Joint Genome Institute"/>
            <person name="Lucas S."/>
            <person name="Copeland A."/>
            <person name="Lapidus A."/>
            <person name="Glavina del Rio T."/>
            <person name="Dalin E."/>
            <person name="Tice H."/>
            <person name="Bruce D."/>
            <person name="Goodwin L."/>
            <person name="Pitluck S."/>
            <person name="Schmutz J."/>
            <person name="Larimer F."/>
            <person name="Land M."/>
            <person name="Hauser L."/>
            <person name="Kyrpides N."/>
            <person name="Mikhailova N."/>
            <person name="Liu Z."/>
            <person name="Li T."/>
            <person name="Zhao F."/>
            <person name="Overmann J."/>
            <person name="Bryant D.A."/>
            <person name="Richardson P."/>
        </authorList>
    </citation>
    <scope>NUCLEOTIDE SEQUENCE [LARGE SCALE GENOMIC DNA]</scope>
    <source>
        <strain evidence="3">DSM 5477 / BU-1</strain>
    </source>
</reference>
<dbReference type="KEGG" id="pph:Ppha_1772"/>
<evidence type="ECO:0000256" key="1">
    <source>
        <dbReference type="SAM" id="MobiDB-lite"/>
    </source>
</evidence>
<dbReference type="OrthoDB" id="597614at2"/>
<name>B4SBF0_PELPB</name>
<sequence length="219" mass="22681">MAAEEIKKTAGTLVPASPKNPESGVGSGDMALLIGSMGNLIDSTILSVQGIISSVSTATGQLIDGVSSTINSDSVQGMINSVSTATGQLIDGVTSTINSEPVKDILHNVNSATGQLIDGVAATLKSDPIQNSVQELGKLWTGLLENLNATVSSNQIQNLFDNVSTGLGQLMGNVFSAPGMPSGRENRMKKDVTEIRYTPKEVVAEIKAPALSSDKINQI</sequence>
<keyword evidence="2" id="KW-0261">Viral envelope protein</keyword>
<organism evidence="2 3">
    <name type="scientific">Pelodictyon phaeoclathratiforme (strain DSM 5477 / BU-1)</name>
    <dbReference type="NCBI Taxonomy" id="324925"/>
    <lineage>
        <taxon>Bacteria</taxon>
        <taxon>Pseudomonadati</taxon>
        <taxon>Chlorobiota</taxon>
        <taxon>Chlorobiia</taxon>
        <taxon>Chlorobiales</taxon>
        <taxon>Chlorobiaceae</taxon>
        <taxon>Chlorobium/Pelodictyon group</taxon>
        <taxon>Pelodictyon</taxon>
    </lineage>
</organism>
<dbReference type="Proteomes" id="UP000002724">
    <property type="component" value="Chromosome"/>
</dbReference>
<gene>
    <name evidence="2" type="ordered locus">Ppha_1772</name>
</gene>
<accession>B4SBF0</accession>
<dbReference type="eggNOG" id="ENOG5033XYR">
    <property type="taxonomic scope" value="Bacteria"/>
</dbReference>
<dbReference type="AlphaFoldDB" id="B4SBF0"/>
<evidence type="ECO:0000313" key="3">
    <source>
        <dbReference type="Proteomes" id="UP000002724"/>
    </source>
</evidence>
<protein>
    <submittedName>
        <fullName evidence="2">Chlorosome envelope protein H</fullName>
    </submittedName>
</protein>
<proteinExistence type="predicted"/>
<dbReference type="InterPro" id="IPR017845">
    <property type="entry name" value="Chlorosome_envelope_CsmH"/>
</dbReference>
<dbReference type="HOGENOM" id="CLU_1376041_0_0_10"/>
<dbReference type="RefSeq" id="WP_012508491.1">
    <property type="nucleotide sequence ID" value="NC_011060.1"/>
</dbReference>
<evidence type="ECO:0000313" key="2">
    <source>
        <dbReference type="EMBL" id="ACF44004.1"/>
    </source>
</evidence>
<dbReference type="STRING" id="324925.Ppha_1772"/>